<dbReference type="PANTHER" id="PTHR39200">
    <property type="entry name" value="HYPOTHETICAL EXPORTED PROTEIN"/>
    <property type="match status" value="1"/>
</dbReference>
<dbReference type="RefSeq" id="WP_196989200.1">
    <property type="nucleotide sequence ID" value="NZ_JADWYR010000001.1"/>
</dbReference>
<keyword evidence="4" id="KW-1185">Reference proteome</keyword>
<reference evidence="3" key="1">
    <citation type="submission" date="2020-11" db="EMBL/GenBank/DDBJ databases">
        <title>Bacterial whole genome sequence for Panacibacter sp. DH6.</title>
        <authorList>
            <person name="Le V."/>
            <person name="Ko S."/>
            <person name="Ahn C.-Y."/>
            <person name="Oh H.-M."/>
        </authorList>
    </citation>
    <scope>NUCLEOTIDE SEQUENCE</scope>
    <source>
        <strain evidence="3">DH6</strain>
    </source>
</reference>
<feature type="chain" id="PRO_5038124550" evidence="1">
    <location>
        <begin position="19"/>
        <end position="238"/>
    </location>
</feature>
<name>A0A931GYB5_9BACT</name>
<evidence type="ECO:0000313" key="4">
    <source>
        <dbReference type="Proteomes" id="UP000628448"/>
    </source>
</evidence>
<evidence type="ECO:0000313" key="3">
    <source>
        <dbReference type="EMBL" id="MBG9375132.1"/>
    </source>
</evidence>
<gene>
    <name evidence="3" type="ORF">I5907_02750</name>
</gene>
<proteinExistence type="predicted"/>
<keyword evidence="1" id="KW-0732">Signal</keyword>
<dbReference type="EMBL" id="JADWYR010000001">
    <property type="protein sequence ID" value="MBG9375132.1"/>
    <property type="molecule type" value="Genomic_DNA"/>
</dbReference>
<evidence type="ECO:0000256" key="1">
    <source>
        <dbReference type="SAM" id="SignalP"/>
    </source>
</evidence>
<dbReference type="Gene3D" id="2.160.20.120">
    <property type="match status" value="1"/>
</dbReference>
<feature type="signal peptide" evidence="1">
    <location>
        <begin position="1"/>
        <end position="18"/>
    </location>
</feature>
<protein>
    <submittedName>
        <fullName evidence="3">DUF2807 domain-containing protein</fullName>
    </submittedName>
</protein>
<dbReference type="AlphaFoldDB" id="A0A931GYB5"/>
<dbReference type="Pfam" id="PF10988">
    <property type="entry name" value="DUF2807"/>
    <property type="match status" value="1"/>
</dbReference>
<evidence type="ECO:0000259" key="2">
    <source>
        <dbReference type="Pfam" id="PF10988"/>
    </source>
</evidence>
<dbReference type="PANTHER" id="PTHR39200:SF1">
    <property type="entry name" value="AUTO-TRANSPORTER ADHESIN HEAD GIN DOMAIN-CONTAINING PROTEIN-RELATED"/>
    <property type="match status" value="1"/>
</dbReference>
<sequence>MKRLIVFALLAISLNSFAIGKTIKGNGIHNTETRPAGNFTRLSVGGPMNVTIRYGNSTNLTIDGDENLLPYIETTVKDGTLKIKVKDLNNINPTLKLTIQVSMTTIDGIAQAGSGTVSGSGNFESNGNTSFNMSGSGKLSLSFASFKASDISMSGSGSMQLKGNIEGQLEIHQSGSGSIDCLNAPCQSATARISGSGNMKLNAAKNLEAHISGSGAIYYSGSPSLNSHISGSGRIKKI</sequence>
<accession>A0A931GYB5</accession>
<comment type="caution">
    <text evidence="3">The sequence shown here is derived from an EMBL/GenBank/DDBJ whole genome shotgun (WGS) entry which is preliminary data.</text>
</comment>
<dbReference type="Proteomes" id="UP000628448">
    <property type="component" value="Unassembled WGS sequence"/>
</dbReference>
<organism evidence="3 4">
    <name type="scientific">Panacibacter microcysteis</name>
    <dbReference type="NCBI Taxonomy" id="2793269"/>
    <lineage>
        <taxon>Bacteria</taxon>
        <taxon>Pseudomonadati</taxon>
        <taxon>Bacteroidota</taxon>
        <taxon>Chitinophagia</taxon>
        <taxon>Chitinophagales</taxon>
        <taxon>Chitinophagaceae</taxon>
        <taxon>Panacibacter</taxon>
    </lineage>
</organism>
<dbReference type="InterPro" id="IPR021255">
    <property type="entry name" value="DUF2807"/>
</dbReference>
<feature type="domain" description="Putative auto-transporter adhesin head GIN" evidence="2">
    <location>
        <begin position="38"/>
        <end position="223"/>
    </location>
</feature>